<feature type="compositionally biased region" description="Basic and acidic residues" evidence="1">
    <location>
        <begin position="1"/>
        <end position="21"/>
    </location>
</feature>
<name>A0A426U5B0_9CHLR</name>
<accession>A0A426U5B0</accession>
<reference evidence="2 3" key="1">
    <citation type="submission" date="2018-12" db="EMBL/GenBank/DDBJ databases">
        <title>Genome Sequence of Candidatus Viridilinea halotolerans isolated from saline sulfide-rich spring.</title>
        <authorList>
            <person name="Grouzdev D.S."/>
            <person name="Burganskaya E.I."/>
            <person name="Krutkina M.S."/>
            <person name="Sukhacheva M.V."/>
            <person name="Gorlenko V.M."/>
        </authorList>
    </citation>
    <scope>NUCLEOTIDE SEQUENCE [LARGE SCALE GENOMIC DNA]</scope>
    <source>
        <strain evidence="2">Chok-6</strain>
    </source>
</reference>
<dbReference type="Proteomes" id="UP000280307">
    <property type="component" value="Unassembled WGS sequence"/>
</dbReference>
<organism evidence="2 3">
    <name type="scientific">Candidatus Viridilinea halotolerans</name>
    <dbReference type="NCBI Taxonomy" id="2491704"/>
    <lineage>
        <taxon>Bacteria</taxon>
        <taxon>Bacillati</taxon>
        <taxon>Chloroflexota</taxon>
        <taxon>Chloroflexia</taxon>
        <taxon>Chloroflexales</taxon>
        <taxon>Chloroflexineae</taxon>
        <taxon>Oscillochloridaceae</taxon>
        <taxon>Candidatus Viridilinea</taxon>
    </lineage>
</organism>
<evidence type="ECO:0000313" key="3">
    <source>
        <dbReference type="Proteomes" id="UP000280307"/>
    </source>
</evidence>
<protein>
    <submittedName>
        <fullName evidence="2">Uncharacterized protein</fullName>
    </submittedName>
</protein>
<evidence type="ECO:0000313" key="2">
    <source>
        <dbReference type="EMBL" id="RRR75113.1"/>
    </source>
</evidence>
<feature type="region of interest" description="Disordered" evidence="1">
    <location>
        <begin position="1"/>
        <end position="32"/>
    </location>
</feature>
<comment type="caution">
    <text evidence="2">The sequence shown here is derived from an EMBL/GenBank/DDBJ whole genome shotgun (WGS) entry which is preliminary data.</text>
</comment>
<proteinExistence type="predicted"/>
<sequence length="77" mass="8801">NRRTDEQTNRRTDEQTNRRTEGQTNRGRGTTLSSPFLCCVLLFGRGLFRLRFRFQRNGVGLGQTPQGVEEIDGQNDA</sequence>
<feature type="non-terminal residue" evidence="2">
    <location>
        <position position="1"/>
    </location>
</feature>
<gene>
    <name evidence="2" type="ORF">EI684_05520</name>
</gene>
<evidence type="ECO:0000256" key="1">
    <source>
        <dbReference type="SAM" id="MobiDB-lite"/>
    </source>
</evidence>
<dbReference type="EMBL" id="RSAS01000213">
    <property type="protein sequence ID" value="RRR75113.1"/>
    <property type="molecule type" value="Genomic_DNA"/>
</dbReference>
<dbReference type="AlphaFoldDB" id="A0A426U5B0"/>
<feature type="compositionally biased region" description="Polar residues" evidence="1">
    <location>
        <begin position="22"/>
        <end position="32"/>
    </location>
</feature>